<sequence length="122" mass="14250">MGRNKSEISTDIRKLAICHWKRGSSERKIGEIVNVSKSTVHNIISKYKKTKSVKNIPRTGRPRRFTEREEMWILRKITWNPKTSAVKLTLKAQQRFNKSANSETVRNILRKCNFDAALKQTH</sequence>
<dbReference type="GO" id="GO:0005634">
    <property type="term" value="C:nucleus"/>
    <property type="evidence" value="ECO:0007669"/>
    <property type="project" value="UniProtKB-SubCell"/>
</dbReference>
<dbReference type="Gene3D" id="1.10.10.10">
    <property type="entry name" value="Winged helix-like DNA-binding domain superfamily/Winged helix DNA-binding domain"/>
    <property type="match status" value="1"/>
</dbReference>
<evidence type="ECO:0008006" key="4">
    <source>
        <dbReference type="Google" id="ProtNLM"/>
    </source>
</evidence>
<comment type="subcellular location">
    <subcellularLocation>
        <location evidence="1">Nucleus</location>
    </subcellularLocation>
</comment>
<keyword evidence="3" id="KW-1185">Reference proteome</keyword>
<protein>
    <recommendedName>
        <fullName evidence="4">Transposase Tc1-like domain-containing protein</fullName>
    </recommendedName>
</protein>
<evidence type="ECO:0000313" key="2">
    <source>
        <dbReference type="EMBL" id="GBM72204.1"/>
    </source>
</evidence>
<proteinExistence type="predicted"/>
<gene>
    <name evidence="2" type="ORF">AVEN_243994_1</name>
</gene>
<reference evidence="2 3" key="1">
    <citation type="journal article" date="2019" name="Sci. Rep.">
        <title>Orb-weaving spider Araneus ventricosus genome elucidates the spidroin gene catalogue.</title>
        <authorList>
            <person name="Kono N."/>
            <person name="Nakamura H."/>
            <person name="Ohtoshi R."/>
            <person name="Moran D.A.P."/>
            <person name="Shinohara A."/>
            <person name="Yoshida Y."/>
            <person name="Fujiwara M."/>
            <person name="Mori M."/>
            <person name="Tomita M."/>
            <person name="Arakawa K."/>
        </authorList>
    </citation>
    <scope>NUCLEOTIDE SEQUENCE [LARGE SCALE GENOMIC DNA]</scope>
</reference>
<evidence type="ECO:0000256" key="1">
    <source>
        <dbReference type="ARBA" id="ARBA00004123"/>
    </source>
</evidence>
<dbReference type="Proteomes" id="UP000499080">
    <property type="component" value="Unassembled WGS sequence"/>
</dbReference>
<dbReference type="InterPro" id="IPR036388">
    <property type="entry name" value="WH-like_DNA-bd_sf"/>
</dbReference>
<comment type="caution">
    <text evidence="2">The sequence shown here is derived from an EMBL/GenBank/DDBJ whole genome shotgun (WGS) entry which is preliminary data.</text>
</comment>
<evidence type="ECO:0000313" key="3">
    <source>
        <dbReference type="Proteomes" id="UP000499080"/>
    </source>
</evidence>
<organism evidence="2 3">
    <name type="scientific">Araneus ventricosus</name>
    <name type="common">Orbweaver spider</name>
    <name type="synonym">Epeira ventricosa</name>
    <dbReference type="NCBI Taxonomy" id="182803"/>
    <lineage>
        <taxon>Eukaryota</taxon>
        <taxon>Metazoa</taxon>
        <taxon>Ecdysozoa</taxon>
        <taxon>Arthropoda</taxon>
        <taxon>Chelicerata</taxon>
        <taxon>Arachnida</taxon>
        <taxon>Araneae</taxon>
        <taxon>Araneomorphae</taxon>
        <taxon>Entelegynae</taxon>
        <taxon>Araneoidea</taxon>
        <taxon>Araneidae</taxon>
        <taxon>Araneus</taxon>
    </lineage>
</organism>
<dbReference type="AlphaFoldDB" id="A0A4Y2I3U0"/>
<accession>A0A4Y2I3U0</accession>
<dbReference type="EMBL" id="BGPR01002364">
    <property type="protein sequence ID" value="GBM72204.1"/>
    <property type="molecule type" value="Genomic_DNA"/>
</dbReference>
<dbReference type="InterPro" id="IPR009057">
    <property type="entry name" value="Homeodomain-like_sf"/>
</dbReference>
<name>A0A4Y2I3U0_ARAVE</name>
<dbReference type="OrthoDB" id="6421377at2759"/>
<dbReference type="SUPFAM" id="SSF46689">
    <property type="entry name" value="Homeodomain-like"/>
    <property type="match status" value="1"/>
</dbReference>